<dbReference type="InterPro" id="IPR045860">
    <property type="entry name" value="Snake_toxin-like_sf"/>
</dbReference>
<gene>
    <name evidence="2" type="ORF">Ocin01_01589</name>
</gene>
<dbReference type="EMBL" id="LJIJ01000030">
    <property type="protein sequence ID" value="ODN05054.1"/>
    <property type="molecule type" value="Genomic_DNA"/>
</dbReference>
<feature type="signal peptide" evidence="1">
    <location>
        <begin position="1"/>
        <end position="28"/>
    </location>
</feature>
<feature type="chain" id="PRO_5008905603" description="Protein sleepless" evidence="1">
    <location>
        <begin position="29"/>
        <end position="142"/>
    </location>
</feature>
<organism evidence="2 3">
    <name type="scientific">Orchesella cincta</name>
    <name type="common">Springtail</name>
    <name type="synonym">Podura cincta</name>
    <dbReference type="NCBI Taxonomy" id="48709"/>
    <lineage>
        <taxon>Eukaryota</taxon>
        <taxon>Metazoa</taxon>
        <taxon>Ecdysozoa</taxon>
        <taxon>Arthropoda</taxon>
        <taxon>Hexapoda</taxon>
        <taxon>Collembola</taxon>
        <taxon>Entomobryomorpha</taxon>
        <taxon>Entomobryoidea</taxon>
        <taxon>Orchesellidae</taxon>
        <taxon>Orchesellinae</taxon>
        <taxon>Orchesella</taxon>
    </lineage>
</organism>
<keyword evidence="1" id="KW-0732">Signal</keyword>
<protein>
    <recommendedName>
        <fullName evidence="4">Protein sleepless</fullName>
    </recommendedName>
</protein>
<evidence type="ECO:0000313" key="2">
    <source>
        <dbReference type="EMBL" id="ODN05054.1"/>
    </source>
</evidence>
<evidence type="ECO:0000256" key="1">
    <source>
        <dbReference type="SAM" id="SignalP"/>
    </source>
</evidence>
<reference evidence="2 3" key="1">
    <citation type="journal article" date="2016" name="Genome Biol. Evol.">
        <title>Gene Family Evolution Reflects Adaptation to Soil Environmental Stressors in the Genome of the Collembolan Orchesella cincta.</title>
        <authorList>
            <person name="Faddeeva-Vakhrusheva A."/>
            <person name="Derks M.F."/>
            <person name="Anvar S.Y."/>
            <person name="Agamennone V."/>
            <person name="Suring W."/>
            <person name="Smit S."/>
            <person name="van Straalen N.M."/>
            <person name="Roelofs D."/>
        </authorList>
    </citation>
    <scope>NUCLEOTIDE SEQUENCE [LARGE SCALE GENOMIC DNA]</scope>
    <source>
        <tissue evidence="2">Mixed pool</tissue>
    </source>
</reference>
<dbReference type="Proteomes" id="UP000094527">
    <property type="component" value="Unassembled WGS sequence"/>
</dbReference>
<comment type="caution">
    <text evidence="2">The sequence shown here is derived from an EMBL/GenBank/DDBJ whole genome shotgun (WGS) entry which is preliminary data.</text>
</comment>
<dbReference type="SUPFAM" id="SSF57302">
    <property type="entry name" value="Snake toxin-like"/>
    <property type="match status" value="1"/>
</dbReference>
<keyword evidence="3" id="KW-1185">Reference proteome</keyword>
<name>A0A1D2NIF7_ORCCI</name>
<evidence type="ECO:0008006" key="4">
    <source>
        <dbReference type="Google" id="ProtNLM"/>
    </source>
</evidence>
<sequence length="142" mass="15732">MMKRTNFLLAVACCILFVSDLCVSPIHGIQCYICESCPDPVDEHTCKPRHTLCAVAEYKSGKITRDCLSIDDKEDDEKVGTKCDEFNGDPPFRRCYCNTDLCNDNSLLKSGATTSDSGRAKGHYSIFTAVFVSAFVSGRYAY</sequence>
<proteinExistence type="predicted"/>
<dbReference type="OrthoDB" id="6234159at2759"/>
<dbReference type="AlphaFoldDB" id="A0A1D2NIF7"/>
<evidence type="ECO:0000313" key="3">
    <source>
        <dbReference type="Proteomes" id="UP000094527"/>
    </source>
</evidence>
<accession>A0A1D2NIF7</accession>